<protein>
    <submittedName>
        <fullName evidence="2">Uncharacterized protein</fullName>
    </submittedName>
</protein>
<organism evidence="2 3">
    <name type="scientific">Jatropha curcas</name>
    <name type="common">Barbados nut</name>
    <dbReference type="NCBI Taxonomy" id="180498"/>
    <lineage>
        <taxon>Eukaryota</taxon>
        <taxon>Viridiplantae</taxon>
        <taxon>Streptophyta</taxon>
        <taxon>Embryophyta</taxon>
        <taxon>Tracheophyta</taxon>
        <taxon>Spermatophyta</taxon>
        <taxon>Magnoliopsida</taxon>
        <taxon>eudicotyledons</taxon>
        <taxon>Gunneridae</taxon>
        <taxon>Pentapetalae</taxon>
        <taxon>rosids</taxon>
        <taxon>fabids</taxon>
        <taxon>Malpighiales</taxon>
        <taxon>Euphorbiaceae</taxon>
        <taxon>Crotonoideae</taxon>
        <taxon>Jatropheae</taxon>
        <taxon>Jatropha</taxon>
    </lineage>
</organism>
<feature type="compositionally biased region" description="Acidic residues" evidence="1">
    <location>
        <begin position="80"/>
        <end position="90"/>
    </location>
</feature>
<accession>A0A067JUU7</accession>
<name>A0A067JUU7_JATCU</name>
<dbReference type="AlphaFoldDB" id="A0A067JUU7"/>
<feature type="region of interest" description="Disordered" evidence="1">
    <location>
        <begin position="70"/>
        <end position="103"/>
    </location>
</feature>
<dbReference type="EMBL" id="KK914806">
    <property type="protein sequence ID" value="KDP27706.1"/>
    <property type="molecule type" value="Genomic_DNA"/>
</dbReference>
<proteinExistence type="predicted"/>
<evidence type="ECO:0000256" key="1">
    <source>
        <dbReference type="SAM" id="MobiDB-lite"/>
    </source>
</evidence>
<sequence length="103" mass="11963">MSYLDIASVIREFGYGEMQTISYFVPQGNWRSLEICKTDEEPYVYDNAMDEADIDWLIQAMEKRGLLVDEDEPSSHQNEVEEVPLENEVEEVPHIIDEDLPPL</sequence>
<gene>
    <name evidence="2" type="ORF">JCGZ_19829</name>
</gene>
<keyword evidence="3" id="KW-1185">Reference proteome</keyword>
<dbReference type="Proteomes" id="UP000027138">
    <property type="component" value="Unassembled WGS sequence"/>
</dbReference>
<reference evidence="2 3" key="1">
    <citation type="journal article" date="2014" name="PLoS ONE">
        <title>Global Analysis of Gene Expression Profiles in Physic Nut (Jatropha curcas L.) Seedlings Exposed to Salt Stress.</title>
        <authorList>
            <person name="Zhang L."/>
            <person name="Zhang C."/>
            <person name="Wu P."/>
            <person name="Chen Y."/>
            <person name="Li M."/>
            <person name="Jiang H."/>
            <person name="Wu G."/>
        </authorList>
    </citation>
    <scope>NUCLEOTIDE SEQUENCE [LARGE SCALE GENOMIC DNA]</scope>
    <source>
        <strain evidence="3">cv. GZQX0401</strain>
        <tissue evidence="2">Young leaves</tissue>
    </source>
</reference>
<evidence type="ECO:0000313" key="3">
    <source>
        <dbReference type="Proteomes" id="UP000027138"/>
    </source>
</evidence>
<evidence type="ECO:0000313" key="2">
    <source>
        <dbReference type="EMBL" id="KDP27706.1"/>
    </source>
</evidence>